<name>A0A0J7LMH1_9FLAO</name>
<reference evidence="1 2" key="1">
    <citation type="journal article" date="2004" name="Int. J. Syst. Evol. Microbiol.">
        <title>Kaistella koreensis gen. nov., sp. nov., a novel member of the Chryseobacterium-Bergeyella-Riemerella branch.</title>
        <authorList>
            <person name="Kim M.K."/>
            <person name="Im W.T."/>
            <person name="Shin Y.K."/>
            <person name="Lim J.H."/>
            <person name="Kim S.H."/>
            <person name="Lee B.C."/>
            <person name="Park M.Y."/>
            <person name="Lee K.Y."/>
            <person name="Lee S.T."/>
        </authorList>
    </citation>
    <scope>NUCLEOTIDE SEQUENCE [LARGE SCALE GENOMIC DNA]</scope>
    <source>
        <strain evidence="1 2">CCUG 49689</strain>
    </source>
</reference>
<keyword evidence="2" id="KW-1185">Reference proteome</keyword>
<proteinExistence type="predicted"/>
<comment type="caution">
    <text evidence="1">The sequence shown here is derived from an EMBL/GenBank/DDBJ whole genome shotgun (WGS) entry which is preliminary data.</text>
</comment>
<dbReference type="OrthoDB" id="1273330at2"/>
<accession>A0A0J7LMH1</accession>
<dbReference type="RefSeq" id="WP_048500532.1">
    <property type="nucleotide sequence ID" value="NZ_LFNG01000023.1"/>
</dbReference>
<protein>
    <submittedName>
        <fullName evidence="1">Uncharacterized protein</fullName>
    </submittedName>
</protein>
<dbReference type="EMBL" id="LFNG01000023">
    <property type="protein sequence ID" value="KMQ70295.1"/>
    <property type="molecule type" value="Genomic_DNA"/>
</dbReference>
<dbReference type="PATRIC" id="fig|1304281.5.peg.2866"/>
<gene>
    <name evidence="1" type="ORF">ACM44_13275</name>
</gene>
<evidence type="ECO:0000313" key="1">
    <source>
        <dbReference type="EMBL" id="KMQ70295.1"/>
    </source>
</evidence>
<dbReference type="AlphaFoldDB" id="A0A0J7LMH1"/>
<dbReference type="STRING" id="1304281.ACM44_13275"/>
<organism evidence="1 2">
    <name type="scientific">Chryseobacterium koreense CCUG 49689</name>
    <dbReference type="NCBI Taxonomy" id="1304281"/>
    <lineage>
        <taxon>Bacteria</taxon>
        <taxon>Pseudomonadati</taxon>
        <taxon>Bacteroidota</taxon>
        <taxon>Flavobacteriia</taxon>
        <taxon>Flavobacteriales</taxon>
        <taxon>Weeksellaceae</taxon>
        <taxon>Chryseobacterium group</taxon>
        <taxon>Chryseobacterium</taxon>
    </lineage>
</organism>
<sequence>MITEHYLQCLKELENNPNIEMGKYSDTNYYHCEPPLQRSLERNKLKLREGNYIISDVDLEIFNLSAIVLNWHSKLSLRDVVLKGGFVFNGITDALLFPTDDFKNKTNIKGDEDYSEKLGWFHRLPMGVDDSMRGCFIKKEGSFPPPIAFCNAGADWYTRLDLDYYKYMELLFQNYGFKGWQYFYMDIVKEIPNLDEVLDDMRVAVKTLPLLFPDKDWSYHKQRYEEVLEQLK</sequence>
<evidence type="ECO:0000313" key="2">
    <source>
        <dbReference type="Proteomes" id="UP000035900"/>
    </source>
</evidence>
<dbReference type="Proteomes" id="UP000035900">
    <property type="component" value="Unassembled WGS sequence"/>
</dbReference>